<proteinExistence type="inferred from homology"/>
<dbReference type="Proteomes" id="UP000181870">
    <property type="component" value="Unassembled WGS sequence"/>
</dbReference>
<keyword evidence="6 7" id="KW-0472">Membrane</keyword>
<dbReference type="EMBL" id="JAQNZF010000037">
    <property type="protein sequence ID" value="MDC2744813.1"/>
    <property type="molecule type" value="Genomic_DNA"/>
</dbReference>
<feature type="transmembrane region" description="Helical" evidence="7">
    <location>
        <begin position="112"/>
        <end position="135"/>
    </location>
</feature>
<dbReference type="Proteomes" id="UP000460135">
    <property type="component" value="Unassembled WGS sequence"/>
</dbReference>
<dbReference type="STRING" id="28116.Bovatus_00813"/>
<feature type="transmembrane region" description="Helical" evidence="7">
    <location>
        <begin position="88"/>
        <end position="106"/>
    </location>
</feature>
<reference evidence="21 22" key="1">
    <citation type="submission" date="2016-10" db="EMBL/GenBank/DDBJ databases">
        <authorList>
            <person name="de Groot N.N."/>
        </authorList>
    </citation>
    <scope>NUCLEOTIDE SEQUENCE [LARGE SCALE GENOMIC DNA]</scope>
    <source>
        <strain evidence="19 22">NLAE-zl-C500</strain>
        <strain evidence="20 21">NLAE-zl-C57</strain>
    </source>
</reference>
<evidence type="ECO:0000313" key="16">
    <source>
        <dbReference type="EMBL" id="MDC7956953.1"/>
    </source>
</evidence>
<evidence type="ECO:0000313" key="13">
    <source>
        <dbReference type="EMBL" id="KAB1324680.1"/>
    </source>
</evidence>
<keyword evidence="30" id="KW-1185">Reference proteome</keyword>
<dbReference type="EMBL" id="VWFC01000020">
    <property type="protein sequence ID" value="KAB1324680.1"/>
    <property type="molecule type" value="Genomic_DNA"/>
</dbReference>
<dbReference type="Proteomes" id="UP000435985">
    <property type="component" value="Unassembled WGS sequence"/>
</dbReference>
<dbReference type="EMBL" id="JAQNWR010000013">
    <property type="protein sequence ID" value="MDC2409795.1"/>
    <property type="molecule type" value="Genomic_DNA"/>
</dbReference>
<evidence type="ECO:0000256" key="6">
    <source>
        <dbReference type="ARBA" id="ARBA00023136"/>
    </source>
</evidence>
<dbReference type="EMBL" id="FNDO01000046">
    <property type="protein sequence ID" value="SDI44676.1"/>
    <property type="molecule type" value="Genomic_DNA"/>
</dbReference>
<evidence type="ECO:0000313" key="9">
    <source>
        <dbReference type="EMBL" id="KAA3923687.1"/>
    </source>
</evidence>
<dbReference type="EMBL" id="QRVZ01000012">
    <property type="protein sequence ID" value="RGS82501.1"/>
    <property type="molecule type" value="Genomic_DNA"/>
</dbReference>
<evidence type="ECO:0000256" key="2">
    <source>
        <dbReference type="ARBA" id="ARBA00006679"/>
    </source>
</evidence>
<evidence type="ECO:0000256" key="1">
    <source>
        <dbReference type="ARBA" id="ARBA00004651"/>
    </source>
</evidence>
<dbReference type="EMBL" id="VWLE01000025">
    <property type="protein sequence ID" value="KAA3954041.1"/>
    <property type="molecule type" value="Genomic_DNA"/>
</dbReference>
<comment type="subcellular location">
    <subcellularLocation>
        <location evidence="1">Cell membrane</location>
        <topology evidence="1">Multi-pass membrane protein</topology>
    </subcellularLocation>
</comment>
<evidence type="ECO:0000313" key="27">
    <source>
        <dbReference type="Proteomes" id="UP000375690"/>
    </source>
</evidence>
<dbReference type="EMBL" id="FMYE01000025">
    <property type="protein sequence ID" value="SDB77651.1"/>
    <property type="molecule type" value="Genomic_DNA"/>
</dbReference>
<protein>
    <submittedName>
        <fullName evidence="8">DoxX family protein</fullName>
    </submittedName>
    <submittedName>
        <fullName evidence="19">Putative oxidoreductase</fullName>
    </submittedName>
</protein>
<dbReference type="Proteomes" id="UP000183670">
    <property type="component" value="Unassembled WGS sequence"/>
</dbReference>
<evidence type="ECO:0000313" key="12">
    <source>
        <dbReference type="EMBL" id="KAA4661173.1"/>
    </source>
</evidence>
<dbReference type="Proteomes" id="UP000473905">
    <property type="component" value="Unassembled WGS sequence"/>
</dbReference>
<dbReference type="Proteomes" id="UP000365824">
    <property type="component" value="Unassembled WGS sequence"/>
</dbReference>
<dbReference type="EMBL" id="VWLB01000051">
    <property type="protein sequence ID" value="KAA3923687.1"/>
    <property type="molecule type" value="Genomic_DNA"/>
</dbReference>
<keyword evidence="4 7" id="KW-0812">Transmembrane</keyword>
<evidence type="ECO:0000313" key="30">
    <source>
        <dbReference type="Proteomes" id="UP000473905"/>
    </source>
</evidence>
<dbReference type="Proteomes" id="UP000323717">
    <property type="component" value="Unassembled WGS sequence"/>
</dbReference>
<accession>A0A139L2G1</accession>
<dbReference type="Proteomes" id="UP000375690">
    <property type="component" value="Unassembled WGS sequence"/>
</dbReference>
<evidence type="ECO:0000313" key="26">
    <source>
        <dbReference type="Proteomes" id="UP000365824"/>
    </source>
</evidence>
<feature type="transmembrane region" description="Helical" evidence="7">
    <location>
        <begin position="16"/>
        <end position="36"/>
    </location>
</feature>
<evidence type="ECO:0000313" key="19">
    <source>
        <dbReference type="EMBL" id="SDB77651.1"/>
    </source>
</evidence>
<dbReference type="InterPro" id="IPR051907">
    <property type="entry name" value="DoxX-like_oxidoreductase"/>
</dbReference>
<evidence type="ECO:0000256" key="7">
    <source>
        <dbReference type="SAM" id="Phobius"/>
    </source>
</evidence>
<organism evidence="8 29">
    <name type="scientific">Bacteroides ovatus</name>
    <dbReference type="NCBI Taxonomy" id="28116"/>
    <lineage>
        <taxon>Bacteria</taxon>
        <taxon>Pseudomonadati</taxon>
        <taxon>Bacteroidota</taxon>
        <taxon>Bacteroidia</taxon>
        <taxon>Bacteroidales</taxon>
        <taxon>Bacteroidaceae</taxon>
        <taxon>Bacteroides</taxon>
    </lineage>
</organism>
<evidence type="ECO:0000256" key="3">
    <source>
        <dbReference type="ARBA" id="ARBA00022475"/>
    </source>
</evidence>
<evidence type="ECO:0000313" key="20">
    <source>
        <dbReference type="EMBL" id="SDI44676.1"/>
    </source>
</evidence>
<evidence type="ECO:0000313" key="29">
    <source>
        <dbReference type="Proteomes" id="UP000460135"/>
    </source>
</evidence>
<dbReference type="AlphaFoldDB" id="A0A139L2G1"/>
<evidence type="ECO:0000313" key="21">
    <source>
        <dbReference type="Proteomes" id="UP000181870"/>
    </source>
</evidence>
<gene>
    <name evidence="18" type="ORF">DW206_04810</name>
    <name evidence="17" type="ORF">DWX70_15685</name>
    <name evidence="13" type="ORF">F3B53_16425</name>
    <name evidence="12" type="ORF">F3B98_24150</name>
    <name evidence="11" type="ORF">F3D66_06790</name>
    <name evidence="10" type="ORF">F3D71_03640</name>
    <name evidence="9" type="ORF">F3F25_23395</name>
    <name evidence="8" type="ORF">F3F51_17795</name>
    <name evidence="14" type="ORF">PO240_18160</name>
    <name evidence="15" type="ORF">PO382_21625</name>
    <name evidence="16" type="ORF">PQ628_01885</name>
    <name evidence="19" type="ORF">SAMN05192581_102560</name>
    <name evidence="20" type="ORF">SAMN05192582_10469</name>
</gene>
<dbReference type="EMBL" id="VWLX01000013">
    <property type="protein sequence ID" value="KAA3802796.1"/>
    <property type="molecule type" value="Genomic_DNA"/>
</dbReference>
<evidence type="ECO:0000256" key="4">
    <source>
        <dbReference type="ARBA" id="ARBA00022692"/>
    </source>
</evidence>
<evidence type="ECO:0000313" key="10">
    <source>
        <dbReference type="EMBL" id="KAA3954041.1"/>
    </source>
</evidence>
<evidence type="ECO:0000313" key="11">
    <source>
        <dbReference type="EMBL" id="KAA4101908.1"/>
    </source>
</evidence>
<reference evidence="14" key="4">
    <citation type="submission" date="2022-10" db="EMBL/GenBank/DDBJ databases">
        <title>Human gut microbiome strain richness.</title>
        <authorList>
            <person name="Chen-Liaw A."/>
        </authorList>
    </citation>
    <scope>NUCLEOTIDE SEQUENCE</scope>
    <source>
        <strain evidence="15">BSD2780120875st1_E1_BSD2780120875_150330</strain>
        <strain evidence="14">F7_m1001271B151109d0_201107</strain>
        <strain evidence="16">RTP21484st1_H8_RTP21484_190118</strain>
    </source>
</reference>
<reference evidence="25 26" key="3">
    <citation type="journal article" date="2019" name="Nat. Med.">
        <title>A library of human gut bacterial isolates paired with longitudinal multiomics data enables mechanistic microbiome research.</title>
        <authorList>
            <person name="Poyet M."/>
            <person name="Groussin M."/>
            <person name="Gibbons S.M."/>
            <person name="Avila-Pacheco J."/>
            <person name="Jiang X."/>
            <person name="Kearney S.M."/>
            <person name="Perrotta A.R."/>
            <person name="Berdy B."/>
            <person name="Zhao S."/>
            <person name="Lieberman T.D."/>
            <person name="Swanson P.K."/>
            <person name="Smith M."/>
            <person name="Roesemann S."/>
            <person name="Alexander J.E."/>
            <person name="Rich S.A."/>
            <person name="Livny J."/>
            <person name="Vlamakis H."/>
            <person name="Clish C."/>
            <person name="Bullock K."/>
            <person name="Deik A."/>
            <person name="Scott J."/>
            <person name="Pierce K.A."/>
            <person name="Xavier R.J."/>
            <person name="Alm E.J."/>
        </authorList>
    </citation>
    <scope>NUCLEOTIDE SEQUENCE [LARGE SCALE GENOMIC DNA]</scope>
    <source>
        <strain evidence="11 30">BIOML-A134</strain>
        <strain evidence="12 28">BIOML-A14</strain>
        <strain evidence="9 26">BIOML-A160</strain>
        <strain evidence="10 25">BIOML-A163</strain>
        <strain evidence="8 29">BIOML-A183</strain>
        <strain evidence="13 27">BIOML-A2</strain>
    </source>
</reference>
<reference evidence="23 24" key="2">
    <citation type="submission" date="2018-08" db="EMBL/GenBank/DDBJ databases">
        <title>A genome reference for cultivated species of the human gut microbiota.</title>
        <authorList>
            <person name="Zou Y."/>
            <person name="Xue W."/>
            <person name="Luo G."/>
        </authorList>
    </citation>
    <scope>NUCLEOTIDE SEQUENCE [LARGE SCALE GENOMIC DNA]</scope>
    <source>
        <strain evidence="17 23">AF20-9LB</strain>
        <strain evidence="18 24">AM17-48</strain>
    </source>
</reference>
<evidence type="ECO:0000313" key="14">
    <source>
        <dbReference type="EMBL" id="MDC2409795.1"/>
    </source>
</evidence>
<evidence type="ECO:0000256" key="5">
    <source>
        <dbReference type="ARBA" id="ARBA00022989"/>
    </source>
</evidence>
<evidence type="ECO:0000313" key="15">
    <source>
        <dbReference type="EMBL" id="MDC2744813.1"/>
    </source>
</evidence>
<evidence type="ECO:0000313" key="23">
    <source>
        <dbReference type="Proteomes" id="UP000266492"/>
    </source>
</evidence>
<evidence type="ECO:0000313" key="22">
    <source>
        <dbReference type="Proteomes" id="UP000183670"/>
    </source>
</evidence>
<keyword evidence="5 7" id="KW-1133">Transmembrane helix</keyword>
<evidence type="ECO:0000313" key="8">
    <source>
        <dbReference type="EMBL" id="KAA3802796.1"/>
    </source>
</evidence>
<dbReference type="PATRIC" id="fig|28116.10.peg.3257"/>
<dbReference type="EMBL" id="QRJR01000003">
    <property type="protein sequence ID" value="RHH49966.1"/>
    <property type="molecule type" value="Genomic_DNA"/>
</dbReference>
<comment type="similarity">
    <text evidence="2">Belongs to the DoxX family.</text>
</comment>
<dbReference type="EMBL" id="JAQQPO010000002">
    <property type="protein sequence ID" value="MDC7956953.1"/>
    <property type="molecule type" value="Genomic_DNA"/>
</dbReference>
<dbReference type="Pfam" id="PF07681">
    <property type="entry name" value="DoxX"/>
    <property type="match status" value="1"/>
</dbReference>
<dbReference type="PANTHER" id="PTHR33452">
    <property type="entry name" value="OXIDOREDUCTASE CATD-RELATED"/>
    <property type="match status" value="1"/>
</dbReference>
<dbReference type="EMBL" id="VWKB01000008">
    <property type="protein sequence ID" value="KAA4101908.1"/>
    <property type="molecule type" value="Genomic_DNA"/>
</dbReference>
<feature type="transmembrane region" description="Helical" evidence="7">
    <location>
        <begin position="56"/>
        <end position="81"/>
    </location>
</feature>
<dbReference type="Proteomes" id="UP001215078">
    <property type="component" value="Unassembled WGS sequence"/>
</dbReference>
<dbReference type="EMBL" id="VWFO01000048">
    <property type="protein sequence ID" value="KAA4661173.1"/>
    <property type="molecule type" value="Genomic_DNA"/>
</dbReference>
<evidence type="ECO:0000313" key="28">
    <source>
        <dbReference type="Proteomes" id="UP000435985"/>
    </source>
</evidence>
<evidence type="ECO:0000313" key="24">
    <source>
        <dbReference type="Proteomes" id="UP000283329"/>
    </source>
</evidence>
<name>A0A139L2G1_BACOV</name>
<evidence type="ECO:0000313" key="17">
    <source>
        <dbReference type="EMBL" id="RGS82501.1"/>
    </source>
</evidence>
<evidence type="ECO:0000313" key="18">
    <source>
        <dbReference type="EMBL" id="RHH49966.1"/>
    </source>
</evidence>
<dbReference type="RefSeq" id="WP_004295892.1">
    <property type="nucleotide sequence ID" value="NZ_BAABYJ010000001.1"/>
</dbReference>
<dbReference type="Proteomes" id="UP001219389">
    <property type="component" value="Unassembled WGS sequence"/>
</dbReference>
<dbReference type="Proteomes" id="UP001214017">
    <property type="component" value="Unassembled WGS sequence"/>
</dbReference>
<dbReference type="PANTHER" id="PTHR33452:SF1">
    <property type="entry name" value="INNER MEMBRANE PROTEIN YPHA-RELATED"/>
    <property type="match status" value="1"/>
</dbReference>
<dbReference type="InterPro" id="IPR032808">
    <property type="entry name" value="DoxX"/>
</dbReference>
<keyword evidence="3" id="KW-1003">Cell membrane</keyword>
<evidence type="ECO:0000313" key="25">
    <source>
        <dbReference type="Proteomes" id="UP000323717"/>
    </source>
</evidence>
<sequence>MIYSFLFPTKSNTTKVSLLLLAVRIIFGILLMNHGIQKWSNFQEMSAVFPDPLGIGSPLSLGLAIFGELVCSMAFIIGFLYRLAMIPMIFTMIVAFFVVHANDVFAVKELAFIYLVVFILMYIAGPGKFSIDHIIGNELSRRKSRVYKN</sequence>
<dbReference type="GO" id="GO:0005886">
    <property type="term" value="C:plasma membrane"/>
    <property type="evidence" value="ECO:0007669"/>
    <property type="project" value="UniProtKB-SubCell"/>
</dbReference>
<dbReference type="Proteomes" id="UP000283329">
    <property type="component" value="Unassembled WGS sequence"/>
</dbReference>
<dbReference type="GeneID" id="29453482"/>
<dbReference type="Proteomes" id="UP000266492">
    <property type="component" value="Unassembled WGS sequence"/>
</dbReference>
<dbReference type="KEGG" id="boa:Bovatus_00813"/>